<dbReference type="Proteomes" id="UP000000311">
    <property type="component" value="Unassembled WGS sequence"/>
</dbReference>
<evidence type="ECO:0000313" key="1">
    <source>
        <dbReference type="EMBL" id="EFN73860.1"/>
    </source>
</evidence>
<gene>
    <name evidence="1" type="ORF">EAG_06502</name>
</gene>
<organism evidence="2">
    <name type="scientific">Camponotus floridanus</name>
    <name type="common">Florida carpenter ant</name>
    <dbReference type="NCBI Taxonomy" id="104421"/>
    <lineage>
        <taxon>Eukaryota</taxon>
        <taxon>Metazoa</taxon>
        <taxon>Ecdysozoa</taxon>
        <taxon>Arthropoda</taxon>
        <taxon>Hexapoda</taxon>
        <taxon>Insecta</taxon>
        <taxon>Pterygota</taxon>
        <taxon>Neoptera</taxon>
        <taxon>Endopterygota</taxon>
        <taxon>Hymenoptera</taxon>
        <taxon>Apocrita</taxon>
        <taxon>Aculeata</taxon>
        <taxon>Formicoidea</taxon>
        <taxon>Formicidae</taxon>
        <taxon>Formicinae</taxon>
        <taxon>Camponotus</taxon>
    </lineage>
</organism>
<evidence type="ECO:0000313" key="2">
    <source>
        <dbReference type="Proteomes" id="UP000000311"/>
    </source>
</evidence>
<dbReference type="InParanoid" id="E1ZYG1"/>
<keyword evidence="2" id="KW-1185">Reference proteome</keyword>
<proteinExistence type="predicted"/>
<name>E1ZYG1_CAMFO</name>
<protein>
    <submittedName>
        <fullName evidence="1">Uncharacterized protein</fullName>
    </submittedName>
</protein>
<sequence length="183" mass="20779">MGKERVSIPTVKFLAEGVQQEIKPPDSDKGKGCWFLERQEGEKIDLLLFYNIGILELKIDSYDCTKYIAFYDRSIKRLKKKRERKKRGKKQKMIVANILNTLGEWKMNSTTFHGRERMGPAVINPVLPVRNGEDGKEKTPINVVCVASIAIHPISSSLLDLFPHYLIETVGSRALAKPPRDAI</sequence>
<dbReference type="AlphaFoldDB" id="E1ZYG1"/>
<accession>E1ZYG1</accession>
<reference evidence="1 2" key="1">
    <citation type="journal article" date="2010" name="Science">
        <title>Genomic comparison of the ants Camponotus floridanus and Harpegnathos saltator.</title>
        <authorList>
            <person name="Bonasio R."/>
            <person name="Zhang G."/>
            <person name="Ye C."/>
            <person name="Mutti N.S."/>
            <person name="Fang X."/>
            <person name="Qin N."/>
            <person name="Donahue G."/>
            <person name="Yang P."/>
            <person name="Li Q."/>
            <person name="Li C."/>
            <person name="Zhang P."/>
            <person name="Huang Z."/>
            <person name="Berger S.L."/>
            <person name="Reinberg D."/>
            <person name="Wang J."/>
            <person name="Liebig J."/>
        </authorList>
    </citation>
    <scope>NUCLEOTIDE SEQUENCE [LARGE SCALE GENOMIC DNA]</scope>
    <source>
        <strain evidence="2">C129</strain>
    </source>
</reference>
<dbReference type="EMBL" id="GL435204">
    <property type="protein sequence ID" value="EFN73860.1"/>
    <property type="molecule type" value="Genomic_DNA"/>
</dbReference>